<sequence length="157" mass="17183">MTSTFTPSNNFKEGPEKEWAGKLGALDWDNSHIVFTKRSLIEFLRHVGVTTDPNFQSISKLPRYAEIGKMVLTPVDPNPNELPTESSGVSNETLKNTEQNALKDGGAINEPSRPEAAGGSGTLAHFWDAPENEPAYRPSRRVRERPGGHDSIADILG</sequence>
<protein>
    <submittedName>
        <fullName evidence="2">Uncharacterized protein</fullName>
    </submittedName>
</protein>
<evidence type="ECO:0000313" key="3">
    <source>
        <dbReference type="Proteomes" id="UP001050691"/>
    </source>
</evidence>
<proteinExistence type="predicted"/>
<comment type="caution">
    <text evidence="2">The sequence shown here is derived from an EMBL/GenBank/DDBJ whole genome shotgun (WGS) entry which is preliminary data.</text>
</comment>
<gene>
    <name evidence="2" type="ORF">Clacol_006232</name>
</gene>
<dbReference type="AlphaFoldDB" id="A0AAV5AH40"/>
<dbReference type="Proteomes" id="UP001050691">
    <property type="component" value="Unassembled WGS sequence"/>
</dbReference>
<reference evidence="2" key="1">
    <citation type="submission" date="2021-10" db="EMBL/GenBank/DDBJ databases">
        <title>De novo Genome Assembly of Clathrus columnatus (Basidiomycota, Fungi) Using Illumina and Nanopore Sequence Data.</title>
        <authorList>
            <person name="Ogiso-Tanaka E."/>
            <person name="Itagaki H."/>
            <person name="Hosoya T."/>
            <person name="Hosaka K."/>
        </authorList>
    </citation>
    <scope>NUCLEOTIDE SEQUENCE</scope>
    <source>
        <strain evidence="2">MO-923</strain>
    </source>
</reference>
<feature type="compositionally biased region" description="Polar residues" evidence="1">
    <location>
        <begin position="81"/>
        <end position="100"/>
    </location>
</feature>
<keyword evidence="3" id="KW-1185">Reference proteome</keyword>
<feature type="compositionally biased region" description="Basic and acidic residues" evidence="1">
    <location>
        <begin position="144"/>
        <end position="157"/>
    </location>
</feature>
<name>A0AAV5AH40_9AGAM</name>
<evidence type="ECO:0000256" key="1">
    <source>
        <dbReference type="SAM" id="MobiDB-lite"/>
    </source>
</evidence>
<dbReference type="EMBL" id="BPWL01000007">
    <property type="protein sequence ID" value="GJJ11994.1"/>
    <property type="molecule type" value="Genomic_DNA"/>
</dbReference>
<accession>A0AAV5AH40</accession>
<feature type="region of interest" description="Disordered" evidence="1">
    <location>
        <begin position="73"/>
        <end position="157"/>
    </location>
</feature>
<evidence type="ECO:0000313" key="2">
    <source>
        <dbReference type="EMBL" id="GJJ11994.1"/>
    </source>
</evidence>
<organism evidence="2 3">
    <name type="scientific">Clathrus columnatus</name>
    <dbReference type="NCBI Taxonomy" id="1419009"/>
    <lineage>
        <taxon>Eukaryota</taxon>
        <taxon>Fungi</taxon>
        <taxon>Dikarya</taxon>
        <taxon>Basidiomycota</taxon>
        <taxon>Agaricomycotina</taxon>
        <taxon>Agaricomycetes</taxon>
        <taxon>Phallomycetidae</taxon>
        <taxon>Phallales</taxon>
        <taxon>Clathraceae</taxon>
        <taxon>Clathrus</taxon>
    </lineage>
</organism>